<name>O66445_AQUAE</name>
<dbReference type="InParanoid" id="O66445"/>
<sequence>MKKLLAGVLVSAIAFAKPVFMDAEWAKQFCEVWNNTPELVEKLGKSESWTEVPERKLFLYRKDCGPEKQIQLTIKNENGRAVCVYGGWKKDEKTDNDFLMYADTKRWLEMGRKEYGPMKAMLFGRLKFEGPRFVAMKNMGPFEAFLDKIDEVEADTSRCP</sequence>
<keyword evidence="4" id="KW-1185">Reference proteome</keyword>
<dbReference type="KEGG" id="aae:aq_026"/>
<dbReference type="InterPro" id="IPR036527">
    <property type="entry name" value="SCP2_sterol-bd_dom_sf"/>
</dbReference>
<dbReference type="RefSeq" id="WP_010879943.1">
    <property type="nucleotide sequence ID" value="NC_000918.1"/>
</dbReference>
<dbReference type="PIR" id="B70302">
    <property type="entry name" value="B70302"/>
</dbReference>
<dbReference type="SUPFAM" id="SSF55718">
    <property type="entry name" value="SCP-like"/>
    <property type="match status" value="1"/>
</dbReference>
<dbReference type="PATRIC" id="fig|224324.8.peg.21"/>
<dbReference type="eggNOG" id="COG3255">
    <property type="taxonomic scope" value="Bacteria"/>
</dbReference>
<dbReference type="Proteomes" id="UP000000798">
    <property type="component" value="Chromosome"/>
</dbReference>
<protein>
    <recommendedName>
        <fullName evidence="2">SCP2 domain-containing protein</fullName>
    </recommendedName>
</protein>
<proteinExistence type="predicted"/>
<dbReference type="STRING" id="224324.aq_026"/>
<dbReference type="GO" id="GO:0005829">
    <property type="term" value="C:cytosol"/>
    <property type="evidence" value="ECO:0000318"/>
    <property type="project" value="GO_Central"/>
</dbReference>
<reference evidence="3 4" key="1">
    <citation type="journal article" date="1998" name="Nature">
        <title>The complete genome of the hyperthermophilic bacterium Aquifex aeolicus.</title>
        <authorList>
            <person name="Deckert G."/>
            <person name="Warren P.V."/>
            <person name="Gaasterland T."/>
            <person name="Young W.G."/>
            <person name="Lenox A.L."/>
            <person name="Graham D.E."/>
            <person name="Overbeek R."/>
            <person name="Snead M.A."/>
            <person name="Keller M."/>
            <person name="Aujay M."/>
            <person name="Huber R."/>
            <person name="Feldman R.A."/>
            <person name="Short J.M."/>
            <person name="Olson G.J."/>
            <person name="Swanson R.V."/>
        </authorList>
    </citation>
    <scope>NUCLEOTIDE SEQUENCE [LARGE SCALE GENOMIC DNA]</scope>
    <source>
        <strain evidence="3 4">VF5</strain>
    </source>
</reference>
<evidence type="ECO:0000313" key="3">
    <source>
        <dbReference type="EMBL" id="AAC06410.1"/>
    </source>
</evidence>
<dbReference type="EnsemblBacteria" id="AAC06410">
    <property type="protein sequence ID" value="AAC06410"/>
    <property type="gene ID" value="aq_026"/>
</dbReference>
<dbReference type="OrthoDB" id="13708at2"/>
<dbReference type="HOGENOM" id="CLU_126936_0_0_0"/>
<keyword evidence="1" id="KW-0732">Signal</keyword>
<feature type="domain" description="SCP2" evidence="2">
    <location>
        <begin position="59"/>
        <end position="142"/>
    </location>
</feature>
<dbReference type="EMBL" id="AE000657">
    <property type="protein sequence ID" value="AAC06410.1"/>
    <property type="molecule type" value="Genomic_DNA"/>
</dbReference>
<dbReference type="Pfam" id="PF02036">
    <property type="entry name" value="SCP2"/>
    <property type="match status" value="1"/>
</dbReference>
<feature type="signal peptide" evidence="1">
    <location>
        <begin position="1"/>
        <end position="16"/>
    </location>
</feature>
<evidence type="ECO:0000313" key="4">
    <source>
        <dbReference type="Proteomes" id="UP000000798"/>
    </source>
</evidence>
<organism evidence="3 4">
    <name type="scientific">Aquifex aeolicus (strain VF5)</name>
    <dbReference type="NCBI Taxonomy" id="224324"/>
    <lineage>
        <taxon>Bacteria</taxon>
        <taxon>Pseudomonadati</taxon>
        <taxon>Aquificota</taxon>
        <taxon>Aquificia</taxon>
        <taxon>Aquificales</taxon>
        <taxon>Aquificaceae</taxon>
        <taxon>Aquifex</taxon>
    </lineage>
</organism>
<feature type="chain" id="PRO_5004159516" description="SCP2 domain-containing protein" evidence="1">
    <location>
        <begin position="17"/>
        <end position="160"/>
    </location>
</feature>
<dbReference type="InterPro" id="IPR003033">
    <property type="entry name" value="SCP2_sterol-bd_dom"/>
</dbReference>
<gene>
    <name evidence="3" type="ordered locus">aq_026</name>
</gene>
<dbReference type="Gene3D" id="3.30.1050.10">
    <property type="entry name" value="SCP2 sterol-binding domain"/>
    <property type="match status" value="1"/>
</dbReference>
<evidence type="ECO:0000259" key="2">
    <source>
        <dbReference type="Pfam" id="PF02036"/>
    </source>
</evidence>
<dbReference type="AlphaFoldDB" id="O66445"/>
<dbReference type="FunFam" id="3.30.1050.10:FF:000029">
    <property type="entry name" value="Uncharacterized protein"/>
    <property type="match status" value="1"/>
</dbReference>
<accession>O66445</accession>
<evidence type="ECO:0000256" key="1">
    <source>
        <dbReference type="SAM" id="SignalP"/>
    </source>
</evidence>